<organism evidence="1 2">
    <name type="scientific">Petralouisia muris</name>
    <dbReference type="NCBI Taxonomy" id="3032872"/>
    <lineage>
        <taxon>Bacteria</taxon>
        <taxon>Bacillati</taxon>
        <taxon>Bacillota</taxon>
        <taxon>Clostridia</taxon>
        <taxon>Lachnospirales</taxon>
        <taxon>Lachnospiraceae</taxon>
        <taxon>Petralouisia</taxon>
    </lineage>
</organism>
<evidence type="ECO:0000313" key="2">
    <source>
        <dbReference type="Proteomes" id="UP000304953"/>
    </source>
</evidence>
<name>A0AC61RWZ1_9FIRM</name>
<dbReference type="Proteomes" id="UP000304953">
    <property type="component" value="Unassembled WGS sequence"/>
</dbReference>
<protein>
    <submittedName>
        <fullName evidence="1">Uncharacterized protein</fullName>
    </submittedName>
</protein>
<reference evidence="1" key="1">
    <citation type="submission" date="2019-04" db="EMBL/GenBank/DDBJ databases">
        <title>Microbes associate with the intestines of laboratory mice.</title>
        <authorList>
            <person name="Navarre W."/>
            <person name="Wong E."/>
            <person name="Huang K."/>
            <person name="Tropini C."/>
            <person name="Ng K."/>
            <person name="Yu B."/>
        </authorList>
    </citation>
    <scope>NUCLEOTIDE SEQUENCE</scope>
    <source>
        <strain evidence="1">NM01_1-7b</strain>
    </source>
</reference>
<evidence type="ECO:0000313" key="1">
    <source>
        <dbReference type="EMBL" id="TGY96341.1"/>
    </source>
</evidence>
<proteinExistence type="predicted"/>
<comment type="caution">
    <text evidence="1">The sequence shown here is derived from an EMBL/GenBank/DDBJ whole genome shotgun (WGS) entry which is preliminary data.</text>
</comment>
<sequence>MFMNIWSVWLKAEEEQISMELEEWEALPFLSAAGERRVAVLLWCSFLFESKKSYKTVRLLYFFESKMKEIRVTIIVFRQIESDFAMRLPEWD</sequence>
<gene>
    <name evidence="1" type="ORF">E5329_09935</name>
</gene>
<dbReference type="EMBL" id="SRYA01000017">
    <property type="protein sequence ID" value="TGY96341.1"/>
    <property type="molecule type" value="Genomic_DNA"/>
</dbReference>
<accession>A0AC61RWZ1</accession>
<keyword evidence="2" id="KW-1185">Reference proteome</keyword>